<proteinExistence type="predicted"/>
<feature type="compositionally biased region" description="Low complexity" evidence="1">
    <location>
        <begin position="153"/>
        <end position="166"/>
    </location>
</feature>
<protein>
    <submittedName>
        <fullName evidence="2">Uncharacterized protein</fullName>
    </submittedName>
</protein>
<dbReference type="AlphaFoldDB" id="A0AAD6ICK4"/>
<reference evidence="2" key="2">
    <citation type="submission" date="2023-01" db="EMBL/GenBank/DDBJ databases">
        <authorList>
            <person name="Petersen C."/>
        </authorList>
    </citation>
    <scope>NUCLEOTIDE SEQUENCE</scope>
    <source>
        <strain evidence="2">IBT 15450</strain>
    </source>
</reference>
<gene>
    <name evidence="2" type="ORF">N7460_006962</name>
</gene>
<dbReference type="EMBL" id="JAQJZL010000005">
    <property type="protein sequence ID" value="KAJ6041572.1"/>
    <property type="molecule type" value="Genomic_DNA"/>
</dbReference>
<feature type="region of interest" description="Disordered" evidence="1">
    <location>
        <begin position="144"/>
        <end position="190"/>
    </location>
</feature>
<evidence type="ECO:0000313" key="2">
    <source>
        <dbReference type="EMBL" id="KAJ6041572.1"/>
    </source>
</evidence>
<reference evidence="2" key="1">
    <citation type="journal article" date="2023" name="IMA Fungus">
        <title>Comparative genomic study of the Penicillium genus elucidates a diverse pangenome and 15 lateral gene transfer events.</title>
        <authorList>
            <person name="Petersen C."/>
            <person name="Sorensen T."/>
            <person name="Nielsen M.R."/>
            <person name="Sondergaard T.E."/>
            <person name="Sorensen J.L."/>
            <person name="Fitzpatrick D.A."/>
            <person name="Frisvad J.C."/>
            <person name="Nielsen K.L."/>
        </authorList>
    </citation>
    <scope>NUCLEOTIDE SEQUENCE</scope>
    <source>
        <strain evidence="2">IBT 15450</strain>
    </source>
</reference>
<sequence>MPRHKRPLVVQARNQTNQTGKGSRRTSLDRETALKVSAAWVEWIRTGEKIMTRDEKRIHEAFGLVADKHYTDPYTYTATLQRAHAIGGKELTAIIALAIGRSAHREMRKEWRKELPAILAQEKWHLSTHIRKYVHNLKDRPILEDDDHSTHFSETASAVTAASESSNEPELLATDPTPSQPAAVSFTPQPHHQTELTGSVYELTPDDLLELSTGLITKKLSCPGPLLLTEPFHPLAKPFLTVPITTQLCLYFRSQRRQVM</sequence>
<keyword evidence="3" id="KW-1185">Reference proteome</keyword>
<dbReference type="Proteomes" id="UP001219568">
    <property type="component" value="Unassembled WGS sequence"/>
</dbReference>
<accession>A0AAD6ICK4</accession>
<name>A0AAD6ICK4_PENCN</name>
<feature type="compositionally biased region" description="Polar residues" evidence="1">
    <location>
        <begin position="176"/>
        <end position="190"/>
    </location>
</feature>
<evidence type="ECO:0000256" key="1">
    <source>
        <dbReference type="SAM" id="MobiDB-lite"/>
    </source>
</evidence>
<evidence type="ECO:0000313" key="3">
    <source>
        <dbReference type="Proteomes" id="UP001219568"/>
    </source>
</evidence>
<comment type="caution">
    <text evidence="2">The sequence shown here is derived from an EMBL/GenBank/DDBJ whole genome shotgun (WGS) entry which is preliminary data.</text>
</comment>
<organism evidence="2 3">
    <name type="scientific">Penicillium canescens</name>
    <dbReference type="NCBI Taxonomy" id="5083"/>
    <lineage>
        <taxon>Eukaryota</taxon>
        <taxon>Fungi</taxon>
        <taxon>Dikarya</taxon>
        <taxon>Ascomycota</taxon>
        <taxon>Pezizomycotina</taxon>
        <taxon>Eurotiomycetes</taxon>
        <taxon>Eurotiomycetidae</taxon>
        <taxon>Eurotiales</taxon>
        <taxon>Aspergillaceae</taxon>
        <taxon>Penicillium</taxon>
    </lineage>
</organism>